<keyword evidence="4" id="KW-0378">Hydrolase</keyword>
<dbReference type="InterPro" id="IPR027417">
    <property type="entry name" value="P-loop_NTPase"/>
</dbReference>
<feature type="domain" description="Helicase C-terminal" evidence="9">
    <location>
        <begin position="245"/>
        <end position="422"/>
    </location>
</feature>
<dbReference type="SMART" id="SM00490">
    <property type="entry name" value="HELICc"/>
    <property type="match status" value="1"/>
</dbReference>
<comment type="catalytic activity">
    <reaction evidence="7">
        <text>ATP + H2O = ADP + phosphate + H(+)</text>
        <dbReference type="Rhea" id="RHEA:13065"/>
        <dbReference type="ChEBI" id="CHEBI:15377"/>
        <dbReference type="ChEBI" id="CHEBI:15378"/>
        <dbReference type="ChEBI" id="CHEBI:30616"/>
        <dbReference type="ChEBI" id="CHEBI:43474"/>
        <dbReference type="ChEBI" id="CHEBI:456216"/>
        <dbReference type="EC" id="3.6.4.13"/>
    </reaction>
</comment>
<dbReference type="PROSITE" id="PS51194">
    <property type="entry name" value="HELICASE_CTER"/>
    <property type="match status" value="1"/>
</dbReference>
<keyword evidence="5 10" id="KW-0347">Helicase</keyword>
<dbReference type="GO" id="GO:0003724">
    <property type="term" value="F:RNA helicase activity"/>
    <property type="evidence" value="ECO:0007669"/>
    <property type="project" value="UniProtKB-EC"/>
</dbReference>
<evidence type="ECO:0000313" key="10">
    <source>
        <dbReference type="EMBL" id="RWS08282.1"/>
    </source>
</evidence>
<evidence type="ECO:0000256" key="3">
    <source>
        <dbReference type="ARBA" id="ARBA00022741"/>
    </source>
</evidence>
<dbReference type="Proteomes" id="UP000285301">
    <property type="component" value="Unassembled WGS sequence"/>
</dbReference>
<dbReference type="InterPro" id="IPR048333">
    <property type="entry name" value="HA2_WH"/>
</dbReference>
<dbReference type="Pfam" id="PF21010">
    <property type="entry name" value="HA2_C"/>
    <property type="match status" value="1"/>
</dbReference>
<dbReference type="InterPro" id="IPR011709">
    <property type="entry name" value="DEAD-box_helicase_OB_fold"/>
</dbReference>
<dbReference type="InterPro" id="IPR014001">
    <property type="entry name" value="Helicase_ATP-bd"/>
</dbReference>
<accession>A0A3S3S2L9</accession>
<evidence type="ECO:0000259" key="8">
    <source>
        <dbReference type="PROSITE" id="PS51192"/>
    </source>
</evidence>
<evidence type="ECO:0000259" key="9">
    <source>
        <dbReference type="PROSITE" id="PS51194"/>
    </source>
</evidence>
<comment type="similarity">
    <text evidence="1">Belongs to the DEAD box helicase family. DEAH subfamily.</text>
</comment>
<dbReference type="Pfam" id="PF07717">
    <property type="entry name" value="OB_NTP_bind"/>
    <property type="match status" value="1"/>
</dbReference>
<dbReference type="GO" id="GO:0005524">
    <property type="term" value="F:ATP binding"/>
    <property type="evidence" value="ECO:0007669"/>
    <property type="project" value="UniProtKB-KW"/>
</dbReference>
<feature type="domain" description="Helicase ATP-binding" evidence="8">
    <location>
        <begin position="52"/>
        <end position="220"/>
    </location>
</feature>
<gene>
    <name evidence="10" type="ORF">B4U79_14437</name>
</gene>
<evidence type="ECO:0000256" key="6">
    <source>
        <dbReference type="ARBA" id="ARBA00022840"/>
    </source>
</evidence>
<sequence>MAANSLTEDSWKEDRSDAAFESASIIYNRNKSLEIAAQRVRLPIYEFRDHILYLLEQNQVLVIQGQTGCGKSTQIPQYLYEANWTRGDEQTFVIGVTQPRRVAAINLATRVAFEMKCKLGEEVGYSIRFDDCCTAGRTVIKYMTEGILVNEMMSDPLLKKYSVIMVDESHERTIHTDVVLGLLKKILRKRSELRVIISSATVETEIMRDFFSSVAKTAILSVEGRAYSVDIYYVSSPVADYVKASIDTVIQIHENQPSGDVLVFLTGQEEVERAVDILFNYARGIKERNDLKKMFVLPMYASLPTNEQLKVFDSFPRSVRKVVVATNIAEASITIDGIVYVVDCGFVKLKFYNPKTCTDSLVIVPISQASAEQRAGRAGRTRSGKAYRLYTEEDFEKLQTFTTPEIQRSNLSMMILQLKALGINNILKFDFPSKLPDQNLVTALELLYALGAIDDNANLTDPLGLQVAEFPLDPQFAKMLISSQEFGCSEEALTITAMLQVQNIWQQPSKGQRSIQARNAKHKFSVEEGDLLTYLNVYNGFIEAGKVRSWADRNYLNYKGMLRAVEVRNRLVSLLKRFKIKLESSKGDDVPVRKCIVSGFFANAAYLHHSGVYRTVRGGHELHIHPQSVLFTRPRPPQWVIFITVLHTTKEFMNDLTAVNSDWLHELAPHYYDYGTEREIEERKLLNKE</sequence>
<dbReference type="GO" id="GO:0071013">
    <property type="term" value="C:catalytic step 2 spliceosome"/>
    <property type="evidence" value="ECO:0007669"/>
    <property type="project" value="TreeGrafter"/>
</dbReference>
<comment type="caution">
    <text evidence="10">The sequence shown here is derived from an EMBL/GenBank/DDBJ whole genome shotgun (WGS) entry which is preliminary data.</text>
</comment>
<dbReference type="FunFam" id="3.40.50.300:FF:000767">
    <property type="entry name" value="Putative ATP-dependent RNA helicase DHX35"/>
    <property type="match status" value="1"/>
</dbReference>
<evidence type="ECO:0000256" key="2">
    <source>
        <dbReference type="ARBA" id="ARBA00012552"/>
    </source>
</evidence>
<evidence type="ECO:0000256" key="5">
    <source>
        <dbReference type="ARBA" id="ARBA00022806"/>
    </source>
</evidence>
<dbReference type="Gene3D" id="3.40.50.300">
    <property type="entry name" value="P-loop containing nucleotide triphosphate hydrolases"/>
    <property type="match status" value="2"/>
</dbReference>
<dbReference type="FunFam" id="3.40.50.300:FF:000578">
    <property type="entry name" value="probable ATP-dependent RNA helicase DHX35"/>
    <property type="match status" value="1"/>
</dbReference>
<dbReference type="Gene3D" id="1.20.120.1080">
    <property type="match status" value="1"/>
</dbReference>
<keyword evidence="3" id="KW-0547">Nucleotide-binding</keyword>
<evidence type="ECO:0000313" key="11">
    <source>
        <dbReference type="Proteomes" id="UP000285301"/>
    </source>
</evidence>
<dbReference type="CDD" id="cd18791">
    <property type="entry name" value="SF2_C_RHA"/>
    <property type="match status" value="1"/>
</dbReference>
<dbReference type="InterPro" id="IPR007502">
    <property type="entry name" value="Helicase-assoc_dom"/>
</dbReference>
<dbReference type="Pfam" id="PF00271">
    <property type="entry name" value="Helicase_C"/>
    <property type="match status" value="1"/>
</dbReference>
<evidence type="ECO:0000256" key="7">
    <source>
        <dbReference type="ARBA" id="ARBA00047984"/>
    </source>
</evidence>
<dbReference type="PANTHER" id="PTHR18934:SF136">
    <property type="entry name" value="ATP-DEPENDENT RNA HELICASE DHX35-RELATED"/>
    <property type="match status" value="1"/>
</dbReference>
<evidence type="ECO:0000256" key="1">
    <source>
        <dbReference type="ARBA" id="ARBA00008792"/>
    </source>
</evidence>
<evidence type="ECO:0000256" key="4">
    <source>
        <dbReference type="ARBA" id="ARBA00022801"/>
    </source>
</evidence>
<keyword evidence="6" id="KW-0067">ATP-binding</keyword>
<dbReference type="EMBL" id="NCKU01003048">
    <property type="protein sequence ID" value="RWS08282.1"/>
    <property type="molecule type" value="Genomic_DNA"/>
</dbReference>
<dbReference type="GO" id="GO:0016787">
    <property type="term" value="F:hydrolase activity"/>
    <property type="evidence" value="ECO:0007669"/>
    <property type="project" value="UniProtKB-KW"/>
</dbReference>
<dbReference type="InterPro" id="IPR001650">
    <property type="entry name" value="Helicase_C-like"/>
</dbReference>
<dbReference type="SMART" id="SM00847">
    <property type="entry name" value="HA2"/>
    <property type="match status" value="1"/>
</dbReference>
<dbReference type="PROSITE" id="PS51192">
    <property type="entry name" value="HELICASE_ATP_BIND_1"/>
    <property type="match status" value="1"/>
</dbReference>
<reference evidence="10 11" key="1">
    <citation type="journal article" date="2018" name="Gigascience">
        <title>Genomes of trombidid mites reveal novel predicted allergens and laterally-transferred genes associated with secondary metabolism.</title>
        <authorList>
            <person name="Dong X."/>
            <person name="Chaisiri K."/>
            <person name="Xia D."/>
            <person name="Armstrong S.D."/>
            <person name="Fang Y."/>
            <person name="Donnelly M.J."/>
            <person name="Kadowaki T."/>
            <person name="McGarry J.W."/>
            <person name="Darby A.C."/>
            <person name="Makepeace B.L."/>
        </authorList>
    </citation>
    <scope>NUCLEOTIDE SEQUENCE [LARGE SCALE GENOMIC DNA]</scope>
    <source>
        <strain evidence="10">UoL-WK</strain>
    </source>
</reference>
<proteinExistence type="inferred from homology"/>
<organism evidence="10 11">
    <name type="scientific">Dinothrombium tinctorium</name>
    <dbReference type="NCBI Taxonomy" id="1965070"/>
    <lineage>
        <taxon>Eukaryota</taxon>
        <taxon>Metazoa</taxon>
        <taxon>Ecdysozoa</taxon>
        <taxon>Arthropoda</taxon>
        <taxon>Chelicerata</taxon>
        <taxon>Arachnida</taxon>
        <taxon>Acari</taxon>
        <taxon>Acariformes</taxon>
        <taxon>Trombidiformes</taxon>
        <taxon>Prostigmata</taxon>
        <taxon>Anystina</taxon>
        <taxon>Parasitengona</taxon>
        <taxon>Trombidioidea</taxon>
        <taxon>Trombidiidae</taxon>
        <taxon>Dinothrombium</taxon>
    </lineage>
</organism>
<dbReference type="Pfam" id="PF04408">
    <property type="entry name" value="WHD_HA2"/>
    <property type="match status" value="1"/>
</dbReference>
<dbReference type="EC" id="3.6.4.13" evidence="2"/>
<dbReference type="SUPFAM" id="SSF52540">
    <property type="entry name" value="P-loop containing nucleoside triphosphate hydrolases"/>
    <property type="match status" value="1"/>
</dbReference>
<dbReference type="STRING" id="1965070.A0A3S3S2L9"/>
<dbReference type="OrthoDB" id="10253254at2759"/>
<dbReference type="SMART" id="SM00487">
    <property type="entry name" value="DEXDc"/>
    <property type="match status" value="1"/>
</dbReference>
<name>A0A3S3S2L9_9ACAR</name>
<keyword evidence="11" id="KW-1185">Reference proteome</keyword>
<dbReference type="AlphaFoldDB" id="A0A3S3S2L9"/>
<dbReference type="PANTHER" id="PTHR18934">
    <property type="entry name" value="ATP-DEPENDENT RNA HELICASE"/>
    <property type="match status" value="1"/>
</dbReference>
<dbReference type="GO" id="GO:0003723">
    <property type="term" value="F:RNA binding"/>
    <property type="evidence" value="ECO:0007669"/>
    <property type="project" value="TreeGrafter"/>
</dbReference>
<protein>
    <recommendedName>
        <fullName evidence="2">RNA helicase</fullName>
        <ecNumber evidence="2">3.6.4.13</ecNumber>
    </recommendedName>
</protein>